<keyword evidence="3" id="KW-1185">Reference proteome</keyword>
<protein>
    <submittedName>
        <fullName evidence="2">Putative membrane protein</fullName>
    </submittedName>
</protein>
<keyword evidence="1" id="KW-0812">Transmembrane</keyword>
<dbReference type="EMBL" id="FZPD01000002">
    <property type="protein sequence ID" value="SNS78618.1"/>
    <property type="molecule type" value="Genomic_DNA"/>
</dbReference>
<evidence type="ECO:0000256" key="1">
    <source>
        <dbReference type="SAM" id="Phobius"/>
    </source>
</evidence>
<feature type="transmembrane region" description="Helical" evidence="1">
    <location>
        <begin position="169"/>
        <end position="188"/>
    </location>
</feature>
<dbReference type="PANTHER" id="PTHR37692">
    <property type="entry name" value="HYPOTHETICAL MEMBRANE SPANNING PROTEIN"/>
    <property type="match status" value="1"/>
</dbReference>
<sequence>MAKAQADNKVYLRIIYLISILIPVVVAFLILFPAKLSFAGDWVRLLPGLHATINSLTVMTLIAALIAIKNGNIKIHRSFMFASLFLGVLFLVSYILYHSSVESVKFGDLNYDGELNEKELAQAGNSRVVYLVILASHILLSILVVPFVLFAFYYALTDQIERHKRMVKYTYPVWLYVSITGVVVYFMIKPYYFW</sequence>
<accession>A0A239HC68</accession>
<dbReference type="Pfam" id="PF04238">
    <property type="entry name" value="DUF420"/>
    <property type="match status" value="1"/>
</dbReference>
<keyword evidence="1" id="KW-1133">Transmembrane helix</keyword>
<dbReference type="OrthoDB" id="9811380at2"/>
<dbReference type="AlphaFoldDB" id="A0A239HC68"/>
<feature type="transmembrane region" description="Helical" evidence="1">
    <location>
        <begin position="12"/>
        <end position="33"/>
    </location>
</feature>
<reference evidence="2 3" key="1">
    <citation type="submission" date="2017-06" db="EMBL/GenBank/DDBJ databases">
        <authorList>
            <person name="Kim H.J."/>
            <person name="Triplett B.A."/>
        </authorList>
    </citation>
    <scope>NUCLEOTIDE SEQUENCE [LARGE SCALE GENOMIC DNA]</scope>
    <source>
        <strain evidence="2 3">DSM 19307</strain>
    </source>
</reference>
<feature type="transmembrane region" description="Helical" evidence="1">
    <location>
        <begin position="45"/>
        <end position="67"/>
    </location>
</feature>
<keyword evidence="1" id="KW-0472">Membrane</keyword>
<gene>
    <name evidence="2" type="ORF">SAMN05421640_1233</name>
</gene>
<dbReference type="Proteomes" id="UP000198393">
    <property type="component" value="Unassembled WGS sequence"/>
</dbReference>
<proteinExistence type="predicted"/>
<evidence type="ECO:0000313" key="3">
    <source>
        <dbReference type="Proteomes" id="UP000198393"/>
    </source>
</evidence>
<dbReference type="InterPro" id="IPR007352">
    <property type="entry name" value="DUF420"/>
</dbReference>
<dbReference type="RefSeq" id="WP_089355981.1">
    <property type="nucleotide sequence ID" value="NZ_FZPD01000002.1"/>
</dbReference>
<feature type="transmembrane region" description="Helical" evidence="1">
    <location>
        <begin position="128"/>
        <end position="157"/>
    </location>
</feature>
<dbReference type="PANTHER" id="PTHR37692:SF1">
    <property type="entry name" value="DUF420 DOMAIN-CONTAINING PROTEIN"/>
    <property type="match status" value="1"/>
</dbReference>
<evidence type="ECO:0000313" key="2">
    <source>
        <dbReference type="EMBL" id="SNS78618.1"/>
    </source>
</evidence>
<name>A0A239HC68_EKHLU</name>
<organism evidence="2 3">
    <name type="scientific">Ekhidna lutea</name>
    <dbReference type="NCBI Taxonomy" id="447679"/>
    <lineage>
        <taxon>Bacteria</taxon>
        <taxon>Pseudomonadati</taxon>
        <taxon>Bacteroidota</taxon>
        <taxon>Cytophagia</taxon>
        <taxon>Cytophagales</taxon>
        <taxon>Reichenbachiellaceae</taxon>
        <taxon>Ekhidna</taxon>
    </lineage>
</organism>
<feature type="transmembrane region" description="Helical" evidence="1">
    <location>
        <begin position="79"/>
        <end position="97"/>
    </location>
</feature>